<dbReference type="PANTHER" id="PTHR30298">
    <property type="entry name" value="H REPEAT-ASSOCIATED PREDICTED TRANSPOSASE"/>
    <property type="match status" value="1"/>
</dbReference>
<dbReference type="AlphaFoldDB" id="A0A518CL46"/>
<dbReference type="PANTHER" id="PTHR30298:SF0">
    <property type="entry name" value="PROTEIN YBFL-RELATED"/>
    <property type="match status" value="1"/>
</dbReference>
<dbReference type="NCBIfam" id="NF033564">
    <property type="entry name" value="transpos_ISAs1"/>
    <property type="match status" value="1"/>
</dbReference>
<gene>
    <name evidence="3" type="ORF">Pla110_16670</name>
</gene>
<dbReference type="GO" id="GO:0004803">
    <property type="term" value="F:transposase activity"/>
    <property type="evidence" value="ECO:0007669"/>
    <property type="project" value="InterPro"/>
</dbReference>
<dbReference type="RefSeq" id="WP_197440583.1">
    <property type="nucleotide sequence ID" value="NZ_CP036281.1"/>
</dbReference>
<evidence type="ECO:0000259" key="2">
    <source>
        <dbReference type="Pfam" id="PF13808"/>
    </source>
</evidence>
<dbReference type="Proteomes" id="UP000317178">
    <property type="component" value="Chromosome"/>
</dbReference>
<dbReference type="InterPro" id="IPR047647">
    <property type="entry name" value="ISAs1_transpos"/>
</dbReference>
<feature type="domain" description="Transposase IS4-like" evidence="1">
    <location>
        <begin position="116"/>
        <end position="215"/>
    </location>
</feature>
<evidence type="ECO:0000313" key="3">
    <source>
        <dbReference type="EMBL" id="QDU79947.1"/>
    </source>
</evidence>
<dbReference type="InterPro" id="IPR051698">
    <property type="entry name" value="Transposase_11-like"/>
</dbReference>
<proteinExistence type="predicted"/>
<reference evidence="3 4" key="1">
    <citation type="submission" date="2019-02" db="EMBL/GenBank/DDBJ databases">
        <title>Deep-cultivation of Planctomycetes and their phenomic and genomic characterization uncovers novel biology.</title>
        <authorList>
            <person name="Wiegand S."/>
            <person name="Jogler M."/>
            <person name="Boedeker C."/>
            <person name="Pinto D."/>
            <person name="Vollmers J."/>
            <person name="Rivas-Marin E."/>
            <person name="Kohn T."/>
            <person name="Peeters S.H."/>
            <person name="Heuer A."/>
            <person name="Rast P."/>
            <person name="Oberbeckmann S."/>
            <person name="Bunk B."/>
            <person name="Jeske O."/>
            <person name="Meyerdierks A."/>
            <person name="Storesund J.E."/>
            <person name="Kallscheuer N."/>
            <person name="Luecker S."/>
            <person name="Lage O.M."/>
            <person name="Pohl T."/>
            <person name="Merkel B.J."/>
            <person name="Hornburger P."/>
            <person name="Mueller R.-W."/>
            <person name="Bruemmer F."/>
            <person name="Labrenz M."/>
            <person name="Spormann A.M."/>
            <person name="Op den Camp H."/>
            <person name="Overmann J."/>
            <person name="Amann R."/>
            <person name="Jetten M.S.M."/>
            <person name="Mascher T."/>
            <person name="Medema M.H."/>
            <person name="Devos D.P."/>
            <person name="Kaster A.-K."/>
            <person name="Ovreas L."/>
            <person name="Rohde M."/>
            <person name="Galperin M.Y."/>
            <person name="Jogler C."/>
        </authorList>
    </citation>
    <scope>NUCLEOTIDE SEQUENCE [LARGE SCALE GENOMIC DNA]</scope>
    <source>
        <strain evidence="3 4">Pla110</strain>
    </source>
</reference>
<organism evidence="3 4">
    <name type="scientific">Polystyrenella longa</name>
    <dbReference type="NCBI Taxonomy" id="2528007"/>
    <lineage>
        <taxon>Bacteria</taxon>
        <taxon>Pseudomonadati</taxon>
        <taxon>Planctomycetota</taxon>
        <taxon>Planctomycetia</taxon>
        <taxon>Planctomycetales</taxon>
        <taxon>Planctomycetaceae</taxon>
        <taxon>Polystyrenella</taxon>
    </lineage>
</organism>
<dbReference type="Pfam" id="PF01609">
    <property type="entry name" value="DDE_Tnp_1"/>
    <property type="match status" value="1"/>
</dbReference>
<dbReference type="KEGG" id="plon:Pla110_16670"/>
<protein>
    <submittedName>
        <fullName evidence="3">Transposase DDE domain protein</fullName>
    </submittedName>
</protein>
<dbReference type="EMBL" id="CP036281">
    <property type="protein sequence ID" value="QDU79947.1"/>
    <property type="molecule type" value="Genomic_DNA"/>
</dbReference>
<evidence type="ECO:0000259" key="1">
    <source>
        <dbReference type="Pfam" id="PF01609"/>
    </source>
</evidence>
<dbReference type="InterPro" id="IPR002559">
    <property type="entry name" value="Transposase_11"/>
</dbReference>
<dbReference type="Pfam" id="PF13808">
    <property type="entry name" value="DDE_Tnp_1_assoc"/>
    <property type="match status" value="1"/>
</dbReference>
<accession>A0A518CL46</accession>
<dbReference type="GO" id="GO:0006313">
    <property type="term" value="P:DNA transposition"/>
    <property type="evidence" value="ECO:0007669"/>
    <property type="project" value="InterPro"/>
</dbReference>
<name>A0A518CL46_9PLAN</name>
<dbReference type="GO" id="GO:0003677">
    <property type="term" value="F:DNA binding"/>
    <property type="evidence" value="ECO:0007669"/>
    <property type="project" value="InterPro"/>
</dbReference>
<dbReference type="InterPro" id="IPR032806">
    <property type="entry name" value="YbfD_N"/>
</dbReference>
<evidence type="ECO:0000313" key="4">
    <source>
        <dbReference type="Proteomes" id="UP000317178"/>
    </source>
</evidence>
<feature type="domain" description="H repeat-associated protein N-terminal" evidence="2">
    <location>
        <begin position="10"/>
        <end position="96"/>
    </location>
</feature>
<sequence>MFTIPFSILQVFDELPGPRQDAKVLYDLPEMIFIALSGAVANCDSWTDIELYAREHLDDFRKYVPLPNGIPSHDTFSRVFSRLDPVLFAECLIKWIDSLQLTLKVQGVHLDGKVLRRSFDAAAGKGALNVVTAWAGDLHLCLGQLPVAAGSNERTAVPKLLQMLELTGAVVTLDTMHTQKSTARQIRGKEADYVLTVKRNQKTLYNLIQGRFADLTKDDFRSSRVRRYT</sequence>
<keyword evidence="4" id="KW-1185">Reference proteome</keyword>